<reference evidence="2" key="1">
    <citation type="journal article" date="2015" name="Nature">
        <title>Complex archaea that bridge the gap between prokaryotes and eukaryotes.</title>
        <authorList>
            <person name="Spang A."/>
            <person name="Saw J.H."/>
            <person name="Jorgensen S.L."/>
            <person name="Zaremba-Niedzwiedzka K."/>
            <person name="Martijn J."/>
            <person name="Lind A.E."/>
            <person name="van Eijk R."/>
            <person name="Schleper C."/>
            <person name="Guy L."/>
            <person name="Ettema T.J."/>
        </authorList>
    </citation>
    <scope>NUCLEOTIDE SEQUENCE</scope>
</reference>
<evidence type="ECO:0008006" key="3">
    <source>
        <dbReference type="Google" id="ProtNLM"/>
    </source>
</evidence>
<feature type="compositionally biased region" description="Gly residues" evidence="1">
    <location>
        <begin position="518"/>
        <end position="533"/>
    </location>
</feature>
<feature type="region of interest" description="Disordered" evidence="1">
    <location>
        <begin position="518"/>
        <end position="561"/>
    </location>
</feature>
<feature type="region of interest" description="Disordered" evidence="1">
    <location>
        <begin position="1"/>
        <end position="21"/>
    </location>
</feature>
<dbReference type="EMBL" id="LAZR01002445">
    <property type="protein sequence ID" value="KKN29970.1"/>
    <property type="molecule type" value="Genomic_DNA"/>
</dbReference>
<evidence type="ECO:0000313" key="2">
    <source>
        <dbReference type="EMBL" id="KKN29970.1"/>
    </source>
</evidence>
<sequence length="561" mass="62901">MADAPLQIDNPDTESAEATSSNPKWTGFYKFVKSQPDALKVSDNQDLSGGNLYGNYSWYQRLVHGSSTRLTRYKEYDLMDNDIEVSIALDIIAEEMTGNNSKTDDPLEIVLQTEEDMRVNQTTVMTLRAAMRHWVSIHDFHNRIFKVARNTIKYGDCFFKRKHDFRKWEYIHPKNVTAAIVDKDDITKILGFQVRIGDKKPKAAIGGTVMGEQYDTEIVDADHFVRFTLNDDMSDSAPFGESVLKAIYRAHKQKELLEDSIIIYRVQRAPERRVFYIDVGKMPPQRVKQYLEQIKHEIRQKKIPSVQGGRQTIDSVYNPQSMSEDFFFATRPDGRGSRVETLPGGAGLGELSDLEYFKEKVIRGLRVPASYMKQGSEGAIFSDGKVGTAYIQELRFAMYVVRLQGMLENVLDYEFKRYLRLANIHIDETLYKIRLPAPTNFGMYRQQEVDGALLTQYGSADGITYLAKRFIMSRYLQLTPEDIVMNEQLLREEKGIEGESRDDIPKLYNPEGVEEGLGGGADLGLGAEPGGMEAGTEPAGPAGGGGVGEMGGLGGGPGGVV</sequence>
<dbReference type="AlphaFoldDB" id="A0A0F9PDT2"/>
<comment type="caution">
    <text evidence="2">The sequence shown here is derived from an EMBL/GenBank/DDBJ whole genome shotgun (WGS) entry which is preliminary data.</text>
</comment>
<name>A0A0F9PDT2_9ZZZZ</name>
<evidence type="ECO:0000256" key="1">
    <source>
        <dbReference type="SAM" id="MobiDB-lite"/>
    </source>
</evidence>
<gene>
    <name evidence="2" type="ORF">LCGC14_0838890</name>
</gene>
<proteinExistence type="predicted"/>
<dbReference type="Pfam" id="PF07230">
    <property type="entry name" value="Portal_T4"/>
    <property type="match status" value="1"/>
</dbReference>
<accession>A0A0F9PDT2</accession>
<dbReference type="InterPro" id="IPR010823">
    <property type="entry name" value="Portal_Gp20"/>
</dbReference>
<organism evidence="2">
    <name type="scientific">marine sediment metagenome</name>
    <dbReference type="NCBI Taxonomy" id="412755"/>
    <lineage>
        <taxon>unclassified sequences</taxon>
        <taxon>metagenomes</taxon>
        <taxon>ecological metagenomes</taxon>
    </lineage>
</organism>
<protein>
    <recommendedName>
        <fullName evidence="3">Portal protein</fullName>
    </recommendedName>
</protein>
<feature type="compositionally biased region" description="Gly residues" evidence="1">
    <location>
        <begin position="541"/>
        <end position="561"/>
    </location>
</feature>